<dbReference type="EMBL" id="AP014521">
    <property type="protein sequence ID" value="BAP58634.1"/>
    <property type="molecule type" value="Genomic_DNA"/>
</dbReference>
<evidence type="ECO:0000313" key="18">
    <source>
        <dbReference type="EMBL" id="BAP58634.1"/>
    </source>
</evidence>
<evidence type="ECO:0000256" key="13">
    <source>
        <dbReference type="ARBA" id="ARBA00022842"/>
    </source>
</evidence>
<dbReference type="InterPro" id="IPR000999">
    <property type="entry name" value="RNase_III_dom"/>
</dbReference>
<keyword evidence="7 15" id="KW-0507">mRNA processing</keyword>
<dbReference type="HOGENOM" id="CLU_000907_1_1_6"/>
<name>A0A090ALU9_9ENTR</name>
<dbReference type="Proteomes" id="UP000031627">
    <property type="component" value="Chromosome"/>
</dbReference>
<dbReference type="Pfam" id="PF00035">
    <property type="entry name" value="dsrm"/>
    <property type="match status" value="1"/>
</dbReference>
<dbReference type="GO" id="GO:0004525">
    <property type="term" value="F:ribonuclease III activity"/>
    <property type="evidence" value="ECO:0007669"/>
    <property type="project" value="UniProtKB-UniRule"/>
</dbReference>
<dbReference type="GO" id="GO:0006397">
    <property type="term" value="P:mRNA processing"/>
    <property type="evidence" value="ECO:0007669"/>
    <property type="project" value="UniProtKB-UniRule"/>
</dbReference>
<dbReference type="RefSeq" id="WP_041063083.1">
    <property type="nucleotide sequence ID" value="NZ_AP014521.1"/>
</dbReference>
<dbReference type="GO" id="GO:0046872">
    <property type="term" value="F:metal ion binding"/>
    <property type="evidence" value="ECO:0007669"/>
    <property type="project" value="UniProtKB-KW"/>
</dbReference>
<dbReference type="PROSITE" id="PS50142">
    <property type="entry name" value="RNASE_3_2"/>
    <property type="match status" value="1"/>
</dbReference>
<feature type="binding site" evidence="15">
    <location>
        <position position="114"/>
    </location>
    <ligand>
        <name>Mg(2+)</name>
        <dbReference type="ChEBI" id="CHEBI:18420"/>
    </ligand>
</feature>
<dbReference type="FunFam" id="1.10.1520.10:FF:000001">
    <property type="entry name" value="Ribonuclease 3"/>
    <property type="match status" value="1"/>
</dbReference>
<evidence type="ECO:0000256" key="9">
    <source>
        <dbReference type="ARBA" id="ARBA00022722"/>
    </source>
</evidence>
<dbReference type="Pfam" id="PF14622">
    <property type="entry name" value="Ribonucleas_3_3"/>
    <property type="match status" value="1"/>
</dbReference>
<dbReference type="FunFam" id="3.30.160.20:FF:000003">
    <property type="entry name" value="Ribonuclease 3"/>
    <property type="match status" value="1"/>
</dbReference>
<accession>A0A090ALU9</accession>
<keyword evidence="10 15" id="KW-0479">Metal-binding</keyword>
<evidence type="ECO:0000256" key="2">
    <source>
        <dbReference type="ARBA" id="ARBA00004496"/>
    </source>
</evidence>
<dbReference type="InterPro" id="IPR014720">
    <property type="entry name" value="dsRBD_dom"/>
</dbReference>
<dbReference type="GO" id="GO:0019843">
    <property type="term" value="F:rRNA binding"/>
    <property type="evidence" value="ECO:0007669"/>
    <property type="project" value="UniProtKB-KW"/>
</dbReference>
<dbReference type="CDD" id="cd00593">
    <property type="entry name" value="RIBOc"/>
    <property type="match status" value="1"/>
</dbReference>
<comment type="function">
    <text evidence="15">Digests double-stranded RNA. Involved in the processing of primary rRNA transcript to yield the immediate precursors to the large and small rRNAs (23S and 16S). Processes some mRNAs, and tRNAs when they are encoded in the rRNA operon. Processes pre-crRNA and tracrRNA of type II CRISPR loci if present in the organism.</text>
</comment>
<dbReference type="InterPro" id="IPR011907">
    <property type="entry name" value="RNase_III"/>
</dbReference>
<evidence type="ECO:0000259" key="16">
    <source>
        <dbReference type="PROSITE" id="PS50137"/>
    </source>
</evidence>
<dbReference type="EC" id="3.1.26.3" evidence="15"/>
<dbReference type="GO" id="GO:0008033">
    <property type="term" value="P:tRNA processing"/>
    <property type="evidence" value="ECO:0007669"/>
    <property type="project" value="UniProtKB-KW"/>
</dbReference>
<keyword evidence="14 15" id="KW-0694">RNA-binding</keyword>
<proteinExistence type="inferred from homology"/>
<evidence type="ECO:0000313" key="19">
    <source>
        <dbReference type="Proteomes" id="UP000031627"/>
    </source>
</evidence>
<evidence type="ECO:0000259" key="17">
    <source>
        <dbReference type="PROSITE" id="PS50142"/>
    </source>
</evidence>
<dbReference type="SUPFAM" id="SSF69065">
    <property type="entry name" value="RNase III domain-like"/>
    <property type="match status" value="1"/>
</dbReference>
<dbReference type="InterPro" id="IPR036389">
    <property type="entry name" value="RNase_III_sf"/>
</dbReference>
<keyword evidence="9 15" id="KW-0540">Nuclease</keyword>
<dbReference type="KEGG" id="sbw:TGUWTKB_4070"/>
<dbReference type="Gene3D" id="3.30.160.20">
    <property type="match status" value="1"/>
</dbReference>
<keyword evidence="11 15" id="KW-0255">Endonuclease</keyword>
<feature type="binding site" evidence="15">
    <location>
        <position position="117"/>
    </location>
    <ligand>
        <name>Mg(2+)</name>
        <dbReference type="ChEBI" id="CHEBI:18420"/>
    </ligand>
</feature>
<evidence type="ECO:0000256" key="11">
    <source>
        <dbReference type="ARBA" id="ARBA00022759"/>
    </source>
</evidence>
<evidence type="ECO:0000256" key="7">
    <source>
        <dbReference type="ARBA" id="ARBA00022664"/>
    </source>
</evidence>
<dbReference type="NCBIfam" id="TIGR02191">
    <property type="entry name" value="RNaseIII"/>
    <property type="match status" value="1"/>
</dbReference>
<dbReference type="PROSITE" id="PS00517">
    <property type="entry name" value="RNASE_3_1"/>
    <property type="match status" value="1"/>
</dbReference>
<organism evidence="18 19">
    <name type="scientific">Candidatus Tachikawaea gelatinosa</name>
    <dbReference type="NCBI Taxonomy" id="1410383"/>
    <lineage>
        <taxon>Bacteria</taxon>
        <taxon>Pseudomonadati</taxon>
        <taxon>Pseudomonadota</taxon>
        <taxon>Gammaproteobacteria</taxon>
        <taxon>Enterobacterales</taxon>
        <taxon>Enterobacteriaceae</taxon>
        <taxon>Candidatus Tachikawaea</taxon>
    </lineage>
</organism>
<dbReference type="STRING" id="1410383.TGUWTKB_4070"/>
<dbReference type="GO" id="GO:0003725">
    <property type="term" value="F:double-stranded RNA binding"/>
    <property type="evidence" value="ECO:0007669"/>
    <property type="project" value="TreeGrafter"/>
</dbReference>
<dbReference type="CDD" id="cd10845">
    <property type="entry name" value="DSRM_RNAse_III_family"/>
    <property type="match status" value="1"/>
</dbReference>
<dbReference type="GO" id="GO:0042802">
    <property type="term" value="F:identical protein binding"/>
    <property type="evidence" value="ECO:0007669"/>
    <property type="project" value="UniProtKB-ARBA"/>
</dbReference>
<keyword evidence="12 15" id="KW-0378">Hydrolase</keyword>
<dbReference type="SMART" id="SM00535">
    <property type="entry name" value="RIBOc"/>
    <property type="match status" value="1"/>
</dbReference>
<feature type="active site" evidence="15">
    <location>
        <position position="45"/>
    </location>
</feature>
<keyword evidence="19" id="KW-1185">Reference proteome</keyword>
<evidence type="ECO:0000256" key="5">
    <source>
        <dbReference type="ARBA" id="ARBA00022490"/>
    </source>
</evidence>
<comment type="cofactor">
    <cofactor evidence="15">
        <name>Mg(2+)</name>
        <dbReference type="ChEBI" id="CHEBI:18420"/>
    </cofactor>
</comment>
<evidence type="ECO:0000256" key="14">
    <source>
        <dbReference type="ARBA" id="ARBA00022884"/>
    </source>
</evidence>
<comment type="similarity">
    <text evidence="3">Belongs to the ribonuclease III family.</text>
</comment>
<dbReference type="Gene3D" id="1.10.1520.10">
    <property type="entry name" value="Ribonuclease III domain"/>
    <property type="match status" value="1"/>
</dbReference>
<dbReference type="SMART" id="SM00358">
    <property type="entry name" value="DSRM"/>
    <property type="match status" value="1"/>
</dbReference>
<evidence type="ECO:0000256" key="3">
    <source>
        <dbReference type="ARBA" id="ARBA00010183"/>
    </source>
</evidence>
<feature type="domain" description="DRBM" evidence="16">
    <location>
        <begin position="157"/>
        <end position="227"/>
    </location>
</feature>
<feature type="binding site" evidence="15">
    <location>
        <position position="41"/>
    </location>
    <ligand>
        <name>Mg(2+)</name>
        <dbReference type="ChEBI" id="CHEBI:18420"/>
    </ligand>
</feature>
<reference evidence="19" key="1">
    <citation type="submission" date="2013-11" db="EMBL/GenBank/DDBJ databases">
        <title>Symbiont-containing voluminous jelly as an extraordinary maternal gift for overwintering insect nymphs.</title>
        <authorList>
            <person name="Kaiwa N."/>
            <person name="Hosokawa T."/>
            <person name="Nikoh N."/>
            <person name="Meng X.Y."/>
            <person name="Tanahashi M."/>
            <person name="Moriyama M."/>
            <person name="Maeda T."/>
            <person name="Yamaguchi K."/>
            <person name="Shigenobu S."/>
            <person name="Ito M."/>
            <person name="Fukatsu T."/>
        </authorList>
    </citation>
    <scope>NUCLEOTIDE SEQUENCE [LARGE SCALE GENOMIC DNA]</scope>
    <source>
        <strain evidence="19">UwTKB</strain>
    </source>
</reference>
<feature type="domain" description="RNase III" evidence="17">
    <location>
        <begin position="6"/>
        <end position="128"/>
    </location>
</feature>
<evidence type="ECO:0000256" key="4">
    <source>
        <dbReference type="ARBA" id="ARBA00011738"/>
    </source>
</evidence>
<evidence type="ECO:0000256" key="6">
    <source>
        <dbReference type="ARBA" id="ARBA00022552"/>
    </source>
</evidence>
<dbReference type="HAMAP" id="MF_00104">
    <property type="entry name" value="RNase_III"/>
    <property type="match status" value="1"/>
</dbReference>
<dbReference type="GO" id="GO:0010468">
    <property type="term" value="P:regulation of gene expression"/>
    <property type="evidence" value="ECO:0007669"/>
    <property type="project" value="TreeGrafter"/>
</dbReference>
<evidence type="ECO:0000256" key="1">
    <source>
        <dbReference type="ARBA" id="ARBA00000109"/>
    </source>
</evidence>
<dbReference type="OrthoDB" id="9805026at2"/>
<comment type="subcellular location">
    <subcellularLocation>
        <location evidence="2 15">Cytoplasm</location>
    </subcellularLocation>
</comment>
<reference evidence="18 19" key="2">
    <citation type="journal article" date="2014" name="Curr. Biol.">
        <title>Symbiont-Supplemented Maternal Investment Underpinning Host's Ecological Adaptation.</title>
        <authorList>
            <person name="Kaiwa N."/>
            <person name="Hosokawa T."/>
            <person name="Nikoh N."/>
            <person name="Tanahashi M."/>
            <person name="Moriyama M."/>
            <person name="Meng X.Y."/>
            <person name="Maeda T."/>
            <person name="Yamaguchi K."/>
            <person name="Shigenobu S."/>
            <person name="Ito M."/>
            <person name="Fukatsu T."/>
        </authorList>
    </citation>
    <scope>NUCLEOTIDE SEQUENCE [LARGE SCALE GENOMIC DNA]</scope>
    <source>
        <strain evidence="18 19">UwTKB</strain>
    </source>
</reference>
<keyword evidence="8 15" id="KW-0819">tRNA processing</keyword>
<keyword evidence="6 15" id="KW-0698">rRNA processing</keyword>
<dbReference type="GO" id="GO:0006364">
    <property type="term" value="P:rRNA processing"/>
    <property type="evidence" value="ECO:0007669"/>
    <property type="project" value="UniProtKB-UniRule"/>
</dbReference>
<gene>
    <name evidence="15 18" type="primary">rnc</name>
    <name evidence="18" type="ORF">TGUWTKB_4070</name>
</gene>
<dbReference type="SUPFAM" id="SSF54768">
    <property type="entry name" value="dsRNA-binding domain-like"/>
    <property type="match status" value="1"/>
</dbReference>
<dbReference type="PANTHER" id="PTHR11207">
    <property type="entry name" value="RIBONUCLEASE III"/>
    <property type="match status" value="1"/>
</dbReference>
<dbReference type="PROSITE" id="PS50137">
    <property type="entry name" value="DS_RBD"/>
    <property type="match status" value="1"/>
</dbReference>
<keyword evidence="15" id="KW-0699">rRNA-binding</keyword>
<protein>
    <recommendedName>
        <fullName evidence="15">Ribonuclease 3</fullName>
        <ecNumber evidence="15">3.1.26.3</ecNumber>
    </recommendedName>
    <alternativeName>
        <fullName evidence="15">Ribonuclease III</fullName>
        <shortName evidence="15">RNase III</shortName>
    </alternativeName>
</protein>
<comment type="catalytic activity">
    <reaction evidence="1 15">
        <text>Endonucleolytic cleavage to 5'-phosphomonoester.</text>
        <dbReference type="EC" id="3.1.26.3"/>
    </reaction>
</comment>
<keyword evidence="13 15" id="KW-0460">Magnesium</keyword>
<feature type="active site" evidence="15">
    <location>
        <position position="117"/>
    </location>
</feature>
<dbReference type="PANTHER" id="PTHR11207:SF0">
    <property type="entry name" value="RIBONUCLEASE 3"/>
    <property type="match status" value="1"/>
</dbReference>
<keyword evidence="5 15" id="KW-0963">Cytoplasm</keyword>
<sequence>MNSILINSLQKKIGYTFNHQSLLLQALTHRSACSKHNERLEFLGDSILNYVITKTLYDRFPYINEGNMSRMRSSLVCGSTLAEIAREFSLSKFLRLGIGELKSGGLYRESILANAFEALIGSIFLDKNADIKIIEQLILIWYKNRLETVVPGDTQKDPKTRLQEYLQGEYLPLPSYSVAEISGEPHDQKFTINCKISKINYPINGVGSSRRKAEQNAAEKVLTKLGLK</sequence>
<evidence type="ECO:0000256" key="12">
    <source>
        <dbReference type="ARBA" id="ARBA00022801"/>
    </source>
</evidence>
<comment type="subunit">
    <text evidence="4 15">Homodimer.</text>
</comment>
<evidence type="ECO:0000256" key="8">
    <source>
        <dbReference type="ARBA" id="ARBA00022694"/>
    </source>
</evidence>
<evidence type="ECO:0000256" key="10">
    <source>
        <dbReference type="ARBA" id="ARBA00022723"/>
    </source>
</evidence>
<dbReference type="GO" id="GO:0005737">
    <property type="term" value="C:cytoplasm"/>
    <property type="evidence" value="ECO:0007669"/>
    <property type="project" value="UniProtKB-SubCell"/>
</dbReference>
<dbReference type="AlphaFoldDB" id="A0A090ALU9"/>
<evidence type="ECO:0000256" key="15">
    <source>
        <dbReference type="HAMAP-Rule" id="MF_00104"/>
    </source>
</evidence>